<dbReference type="KEGG" id="osg:BST96_09720"/>
<evidence type="ECO:0000256" key="1">
    <source>
        <dbReference type="ARBA" id="ARBA00008769"/>
    </source>
</evidence>
<dbReference type="AlphaFoldDB" id="A0A1X9NER5"/>
<name>A0A1X9NER5_9GAMM</name>
<evidence type="ECO:0000256" key="2">
    <source>
        <dbReference type="RuleBase" id="RU363072"/>
    </source>
</evidence>
<dbReference type="Proteomes" id="UP000193450">
    <property type="component" value="Chromosome"/>
</dbReference>
<proteinExistence type="inferred from homology"/>
<dbReference type="EMBL" id="CP019343">
    <property type="protein sequence ID" value="ARN74375.1"/>
    <property type="molecule type" value="Genomic_DNA"/>
</dbReference>
<evidence type="ECO:0000313" key="3">
    <source>
        <dbReference type="EMBL" id="ARN74375.1"/>
    </source>
</evidence>
<evidence type="ECO:0000313" key="4">
    <source>
        <dbReference type="Proteomes" id="UP000193450"/>
    </source>
</evidence>
<dbReference type="Gene3D" id="2.40.160.180">
    <property type="entry name" value="Carbohydrate-selective porin OprB"/>
    <property type="match status" value="1"/>
</dbReference>
<dbReference type="InterPro" id="IPR007049">
    <property type="entry name" value="Carb-sel_porin_OprB"/>
</dbReference>
<dbReference type="RefSeq" id="WP_085758518.1">
    <property type="nucleotide sequence ID" value="NZ_CP019343.1"/>
</dbReference>
<gene>
    <name evidence="3" type="ORF">BST96_09720</name>
</gene>
<comment type="similarity">
    <text evidence="1 2">Belongs to the OprB family.</text>
</comment>
<dbReference type="GO" id="GO:0016020">
    <property type="term" value="C:membrane"/>
    <property type="evidence" value="ECO:0007669"/>
    <property type="project" value="InterPro"/>
</dbReference>
<dbReference type="Pfam" id="PF04966">
    <property type="entry name" value="OprB"/>
    <property type="match status" value="1"/>
</dbReference>
<organism evidence="3 4">
    <name type="scientific">Oceanicoccus sagamiensis</name>
    <dbReference type="NCBI Taxonomy" id="716816"/>
    <lineage>
        <taxon>Bacteria</taxon>
        <taxon>Pseudomonadati</taxon>
        <taxon>Pseudomonadota</taxon>
        <taxon>Gammaproteobacteria</taxon>
        <taxon>Cellvibrionales</taxon>
        <taxon>Spongiibacteraceae</taxon>
        <taxon>Oceanicoccus</taxon>
    </lineage>
</organism>
<reference evidence="3 4" key="1">
    <citation type="submission" date="2016-11" db="EMBL/GenBank/DDBJ databases">
        <title>Trade-off between light-utilization and light-protection in marine flavobacteria.</title>
        <authorList>
            <person name="Kumagai Y."/>
        </authorList>
    </citation>
    <scope>NUCLEOTIDE SEQUENCE [LARGE SCALE GENOMIC DNA]</scope>
    <source>
        <strain evidence="3 4">NBRC 107125</strain>
    </source>
</reference>
<keyword evidence="4" id="KW-1185">Reference proteome</keyword>
<dbReference type="GO" id="GO:0015288">
    <property type="term" value="F:porin activity"/>
    <property type="evidence" value="ECO:0007669"/>
    <property type="project" value="InterPro"/>
</dbReference>
<accession>A0A1X9NER5</accession>
<dbReference type="GO" id="GO:0008643">
    <property type="term" value="P:carbohydrate transport"/>
    <property type="evidence" value="ECO:0007669"/>
    <property type="project" value="InterPro"/>
</dbReference>
<dbReference type="InterPro" id="IPR038673">
    <property type="entry name" value="OprB_sf"/>
</dbReference>
<protein>
    <submittedName>
        <fullName evidence="3">Uncharacterized protein</fullName>
    </submittedName>
</protein>
<dbReference type="OrthoDB" id="236886at2"/>
<dbReference type="STRING" id="716816.BST96_09720"/>
<sequence length="425" mass="47433">MMNKQWLSYSLMIAALVAPLCSTDLRAEQKSGYKDNANFAGPASTVYQLEDDDEIKTPVFGLPVVDQMLQPWFDFKKSLNDDYGLQFGLEYTTVYQQTSDEIEGEDDHAWSGIVRAKGKWGLLNRGQVNQGALVFSVDNRANYSDVSPADFGNNIGFIAQPAYLFSDVDNVLVDFHWQQLLSNGRTGFIVGRFDPSDFMHVLGHKSPWTSFQNLNVSLDSSIAYPDLGVGAGVGHWFEPTTSGQFYLLGGFNDANGKITEEKAFQHGAEFFKFFELGWTPSRQERYSTNLHITFWDVDEREHDGVNAAKGVAVGTNYTWQQLTVFGQVGISDTEDDADPQIYKNSYTTGLTYNIRNSSDQFGLAVNYGELAVAGLGEQTVVESYYRLQLTANMALTPSVQFIDDPALHPEKSSVTLFGLRLRLTF</sequence>